<dbReference type="SUPFAM" id="SSF52833">
    <property type="entry name" value="Thioredoxin-like"/>
    <property type="match status" value="1"/>
</dbReference>
<dbReference type="PANTHER" id="PTHR32234:SF0">
    <property type="entry name" value="THIOL:DISULFIDE INTERCHANGE PROTEIN DSBD"/>
    <property type="match status" value="1"/>
</dbReference>
<dbReference type="InterPro" id="IPR036249">
    <property type="entry name" value="Thioredoxin-like_sf"/>
</dbReference>
<dbReference type="GO" id="GO:0045454">
    <property type="term" value="P:cell redox homeostasis"/>
    <property type="evidence" value="ECO:0007669"/>
    <property type="project" value="TreeGrafter"/>
</dbReference>
<organism evidence="2 3">
    <name type="scientific">Hanamia caeni</name>
    <dbReference type="NCBI Taxonomy" id="2294116"/>
    <lineage>
        <taxon>Bacteria</taxon>
        <taxon>Pseudomonadati</taxon>
        <taxon>Bacteroidota</taxon>
        <taxon>Chitinophagia</taxon>
        <taxon>Chitinophagales</taxon>
        <taxon>Chitinophagaceae</taxon>
        <taxon>Hanamia</taxon>
    </lineage>
</organism>
<keyword evidence="3" id="KW-1185">Reference proteome</keyword>
<dbReference type="Gene3D" id="3.40.30.10">
    <property type="entry name" value="Glutaredoxin"/>
    <property type="match status" value="1"/>
</dbReference>
<dbReference type="InterPro" id="IPR004879">
    <property type="entry name" value="Ssp411-like_TRX"/>
</dbReference>
<sequence length="178" mass="20943">MYMEKRIAIFSVACFFLFCSAKVKPTDKQKINWLTIEEVAVKLKSDPKPVLMDIYTNWCYWCKVMDKKTYNNKEVISYINQHFYAVRLNAETKQPVIWNNTTYQYDEGNKVNDFALFATQGQLAFPNTVIFPQTQKIPAAIPGFMEPKEMEIILKYFGEGNYKTQNFNEYSANFKAKW</sequence>
<dbReference type="Proteomes" id="UP000267223">
    <property type="component" value="Unassembled WGS sequence"/>
</dbReference>
<dbReference type="EMBL" id="RJJR01000007">
    <property type="protein sequence ID" value="RNI36601.1"/>
    <property type="molecule type" value="Genomic_DNA"/>
</dbReference>
<name>A0A3M9NFV3_9BACT</name>
<protein>
    <submittedName>
        <fullName evidence="2">DUF255 domain-containing protein</fullName>
    </submittedName>
</protein>
<dbReference type="Pfam" id="PF03190">
    <property type="entry name" value="Thioredox_DsbH"/>
    <property type="match status" value="1"/>
</dbReference>
<evidence type="ECO:0000259" key="1">
    <source>
        <dbReference type="Pfam" id="PF03190"/>
    </source>
</evidence>
<gene>
    <name evidence="2" type="ORF">EFY79_09740</name>
</gene>
<reference evidence="2 3" key="1">
    <citation type="submission" date="2018-11" db="EMBL/GenBank/DDBJ databases">
        <title>Draft genome sequence of Ferruginibacter sp. BO-59.</title>
        <authorList>
            <person name="Im W.T."/>
        </authorList>
    </citation>
    <scope>NUCLEOTIDE SEQUENCE [LARGE SCALE GENOMIC DNA]</scope>
    <source>
        <strain evidence="2 3">BO-59</strain>
    </source>
</reference>
<accession>A0A3M9NFV3</accession>
<feature type="domain" description="Spermatogenesis-associated protein 20-like TRX" evidence="1">
    <location>
        <begin position="26"/>
        <end position="95"/>
    </location>
</feature>
<evidence type="ECO:0000313" key="2">
    <source>
        <dbReference type="EMBL" id="RNI36601.1"/>
    </source>
</evidence>
<evidence type="ECO:0000313" key="3">
    <source>
        <dbReference type="Proteomes" id="UP000267223"/>
    </source>
</evidence>
<proteinExistence type="predicted"/>
<dbReference type="PANTHER" id="PTHR32234">
    <property type="entry name" value="THIOL:DISULFIDE INTERCHANGE PROTEIN DSBD"/>
    <property type="match status" value="1"/>
</dbReference>
<dbReference type="GO" id="GO:0015035">
    <property type="term" value="F:protein-disulfide reductase activity"/>
    <property type="evidence" value="ECO:0007669"/>
    <property type="project" value="TreeGrafter"/>
</dbReference>
<comment type="caution">
    <text evidence="2">The sequence shown here is derived from an EMBL/GenBank/DDBJ whole genome shotgun (WGS) entry which is preliminary data.</text>
</comment>
<dbReference type="AlphaFoldDB" id="A0A3M9NFV3"/>